<dbReference type="EMBL" id="JARYMX010000007">
    <property type="protein sequence ID" value="KAJ9541535.1"/>
    <property type="molecule type" value="Genomic_DNA"/>
</dbReference>
<reference evidence="2" key="1">
    <citation type="submission" date="2023-03" db="EMBL/GenBank/DDBJ databases">
        <title>Chromosome-scale reference genome and RAD-based genetic map of yellow starthistle (Centaurea solstitialis) reveal putative structural variation and QTLs associated with invader traits.</title>
        <authorList>
            <person name="Reatini B."/>
            <person name="Cang F.A."/>
            <person name="Jiang Q."/>
            <person name="Mckibben M.T.W."/>
            <person name="Barker M.S."/>
            <person name="Rieseberg L.H."/>
            <person name="Dlugosch K.M."/>
        </authorList>
    </citation>
    <scope>NUCLEOTIDE SEQUENCE</scope>
    <source>
        <strain evidence="2">CAN-66</strain>
        <tissue evidence="2">Leaf</tissue>
    </source>
</reference>
<sequence length="124" mass="13891">MVIPPYESLHFTASSWALLYILLSLGVTSHMMFILTISLCLLLLDAKSDCIRDHKLVLKVKTKAKSKIRILISEESADIDGVQRSLYPDASSGCHTNLSSLLSLSSVFRSRACWSCHQLILRLR</sequence>
<evidence type="ECO:0000256" key="1">
    <source>
        <dbReference type="SAM" id="Phobius"/>
    </source>
</evidence>
<dbReference type="Proteomes" id="UP001172457">
    <property type="component" value="Chromosome 7"/>
</dbReference>
<evidence type="ECO:0000313" key="3">
    <source>
        <dbReference type="Proteomes" id="UP001172457"/>
    </source>
</evidence>
<keyword evidence="3" id="KW-1185">Reference proteome</keyword>
<dbReference type="AlphaFoldDB" id="A0AA38W7C9"/>
<proteinExistence type="predicted"/>
<keyword evidence="1" id="KW-0472">Membrane</keyword>
<keyword evidence="1" id="KW-0812">Transmembrane</keyword>
<comment type="caution">
    <text evidence="2">The sequence shown here is derived from an EMBL/GenBank/DDBJ whole genome shotgun (WGS) entry which is preliminary data.</text>
</comment>
<organism evidence="2 3">
    <name type="scientific">Centaurea solstitialis</name>
    <name type="common">yellow star-thistle</name>
    <dbReference type="NCBI Taxonomy" id="347529"/>
    <lineage>
        <taxon>Eukaryota</taxon>
        <taxon>Viridiplantae</taxon>
        <taxon>Streptophyta</taxon>
        <taxon>Embryophyta</taxon>
        <taxon>Tracheophyta</taxon>
        <taxon>Spermatophyta</taxon>
        <taxon>Magnoliopsida</taxon>
        <taxon>eudicotyledons</taxon>
        <taxon>Gunneridae</taxon>
        <taxon>Pentapetalae</taxon>
        <taxon>asterids</taxon>
        <taxon>campanulids</taxon>
        <taxon>Asterales</taxon>
        <taxon>Asteraceae</taxon>
        <taxon>Carduoideae</taxon>
        <taxon>Cardueae</taxon>
        <taxon>Centaureinae</taxon>
        <taxon>Centaurea</taxon>
    </lineage>
</organism>
<accession>A0AA38W7C9</accession>
<keyword evidence="1" id="KW-1133">Transmembrane helix</keyword>
<evidence type="ECO:0000313" key="2">
    <source>
        <dbReference type="EMBL" id="KAJ9541535.1"/>
    </source>
</evidence>
<feature type="transmembrane region" description="Helical" evidence="1">
    <location>
        <begin position="20"/>
        <end position="44"/>
    </location>
</feature>
<name>A0AA38W7C9_9ASTR</name>
<gene>
    <name evidence="2" type="ORF">OSB04_028041</name>
</gene>
<protein>
    <submittedName>
        <fullName evidence="2">Uncharacterized protein</fullName>
    </submittedName>
</protein>